<dbReference type="Proteomes" id="UP000663855">
    <property type="component" value="Unassembled WGS sequence"/>
</dbReference>
<name>A0A815D7J9_9BILA</name>
<feature type="compositionally biased region" description="Polar residues" evidence="1">
    <location>
        <begin position="105"/>
        <end position="116"/>
    </location>
</feature>
<feature type="compositionally biased region" description="Polar residues" evidence="1">
    <location>
        <begin position="685"/>
        <end position="695"/>
    </location>
</feature>
<feature type="region of interest" description="Disordered" evidence="1">
    <location>
        <begin position="790"/>
        <end position="847"/>
    </location>
</feature>
<feature type="compositionally biased region" description="Acidic residues" evidence="1">
    <location>
        <begin position="793"/>
        <end position="811"/>
    </location>
</feature>
<feature type="compositionally biased region" description="Polar residues" evidence="1">
    <location>
        <begin position="835"/>
        <end position="847"/>
    </location>
</feature>
<dbReference type="PANTHER" id="PTHR33053">
    <property type="entry name" value="PROTEIN, PUTATIVE-RELATED"/>
    <property type="match status" value="1"/>
</dbReference>
<feature type="compositionally biased region" description="Acidic residues" evidence="1">
    <location>
        <begin position="117"/>
        <end position="131"/>
    </location>
</feature>
<dbReference type="EMBL" id="CAJNOV010007692">
    <property type="protein sequence ID" value="CAF1294233.1"/>
    <property type="molecule type" value="Genomic_DNA"/>
</dbReference>
<feature type="compositionally biased region" description="Basic and acidic residues" evidence="1">
    <location>
        <begin position="731"/>
        <end position="743"/>
    </location>
</feature>
<gene>
    <name evidence="2" type="ORF">CJN711_LOCUS16589</name>
</gene>
<dbReference type="PANTHER" id="PTHR33053:SF9">
    <property type="entry name" value="AGAP000105-PA"/>
    <property type="match status" value="1"/>
</dbReference>
<protein>
    <submittedName>
        <fullName evidence="2">Uncharacterized protein</fullName>
    </submittedName>
</protein>
<dbReference type="InterPro" id="IPR009667">
    <property type="entry name" value="DUF1258"/>
</dbReference>
<comment type="caution">
    <text evidence="2">The sequence shown here is derived from an EMBL/GenBank/DDBJ whole genome shotgun (WGS) entry which is preliminary data.</text>
</comment>
<feature type="compositionally biased region" description="Acidic residues" evidence="1">
    <location>
        <begin position="821"/>
        <end position="831"/>
    </location>
</feature>
<organism evidence="2 3">
    <name type="scientific">Rotaria magnacalcarata</name>
    <dbReference type="NCBI Taxonomy" id="392030"/>
    <lineage>
        <taxon>Eukaryota</taxon>
        <taxon>Metazoa</taxon>
        <taxon>Spiralia</taxon>
        <taxon>Gnathifera</taxon>
        <taxon>Rotifera</taxon>
        <taxon>Eurotatoria</taxon>
        <taxon>Bdelloidea</taxon>
        <taxon>Philodinida</taxon>
        <taxon>Philodinidae</taxon>
        <taxon>Rotaria</taxon>
    </lineage>
</organism>
<dbReference type="Pfam" id="PF06869">
    <property type="entry name" value="DUF1258"/>
    <property type="match status" value="1"/>
</dbReference>
<evidence type="ECO:0000313" key="2">
    <source>
        <dbReference type="EMBL" id="CAF1294233.1"/>
    </source>
</evidence>
<sequence>MNQHQKINDLIETGRVRKKRRLHLQRTSYKYRIGLAKKDVERLTEAADHCLTEEENIEFECNESIITSHTNANRLNTAITTHDDQYSSSQNLHDASNIEEQILTSNRHSSNSSIDNSETDESFNTEIEDDDNNGKEDDSESIQNPTIVLHRCTNVLLGDACFDFLQLICRSQITDKTNIAYVLDTDVLSLLKTTASRLANEIQKYKDYFLHFSQNEAYDIPFAKRYKNLVVQYPGENLLSLILHIDGISLVKSTKLKLWLCSASIVELPPNLRARRKNIILLSMYIGYTEPDIILWLQSNLQINTSTTPFRLILYGIIGDCPAMKLILNMVGHTGYYCCFYCFIKGIHSKEARKRQYPYSSQTQQRTTNSFITNGKLAEENNSNVFGHLGNSILQGIIDVPLPFSILIDYAHVTLLRHFRGVIQKISSSLAPSVRQQIDVNLRSQAFPHIFNRKLRGIEELSFIKAVELKNLLLYAFIPNFIDNLTTNQIGFLSLLVLGIRLIHADKIFGDNTSLLAHELLTTYYRDNTQYFHNHVNFVLHLHEHLASLYDQHGPLSSINTLAFEDFIGYVSKNRNGTVFQHDLLAYYFNIDVHLRNSMQEKYLTSDGLFDLFVLSSKDSSFNALVNYHAKKCLCNVMINCVKYYRRYIITNSMAYFDNNTSTRKHRSTQNKIPARYILTPTPPSRRNQNPNNENIDPYSRKFTTQNGEQSNKKVKFRSDLSLSSNKRIRIASEDPESQHCTHEQFGTYRRRSCSTAKSSNKKCSLFASNVTSNSNILDVDDERHVEIISESEHDDFDDNDEHDDDGDEEEHIQHMLNEERNEEVENDNDDGNCHVNQPRQVPNDANISKKKTYRTNEHETKNFQFEFGQLRTDFADAISKLVHRVETHQDKIEKQFKNLSKKINQTTVDSSLEMYRRDGETFSRTVVHNGQNLLDIYDAGDHGRYARKVMKILFTPVEMSESILYANSTYSKPGLDPNRMQKFKDAVSARFRISDSHWDEFFNLCLHRSLTQMLCDVRRKYRIGLQQAQQ</sequence>
<reference evidence="2" key="1">
    <citation type="submission" date="2021-02" db="EMBL/GenBank/DDBJ databases">
        <authorList>
            <person name="Nowell W R."/>
        </authorList>
    </citation>
    <scope>NUCLEOTIDE SEQUENCE</scope>
</reference>
<feature type="region of interest" description="Disordered" evidence="1">
    <location>
        <begin position="105"/>
        <end position="142"/>
    </location>
</feature>
<accession>A0A815D7J9</accession>
<feature type="region of interest" description="Disordered" evidence="1">
    <location>
        <begin position="680"/>
        <end position="754"/>
    </location>
</feature>
<dbReference type="AlphaFoldDB" id="A0A815D7J9"/>
<evidence type="ECO:0000256" key="1">
    <source>
        <dbReference type="SAM" id="MobiDB-lite"/>
    </source>
</evidence>
<evidence type="ECO:0000313" key="3">
    <source>
        <dbReference type="Proteomes" id="UP000663855"/>
    </source>
</evidence>
<proteinExistence type="predicted"/>